<reference evidence="5 6" key="1">
    <citation type="submission" date="2019-07" db="EMBL/GenBank/DDBJ databases">
        <title>Whole genome shotgun sequence of Halomonas variabilis NBRC 102410.</title>
        <authorList>
            <person name="Hosoyama A."/>
            <person name="Uohara A."/>
            <person name="Ohji S."/>
            <person name="Ichikawa N."/>
        </authorList>
    </citation>
    <scope>NUCLEOTIDE SEQUENCE [LARGE SCALE GENOMIC DNA]</scope>
    <source>
        <strain evidence="5 6">NBRC 102410</strain>
    </source>
</reference>
<dbReference type="InterPro" id="IPR010985">
    <property type="entry name" value="Ribbon_hlx_hlx"/>
</dbReference>
<dbReference type="OrthoDB" id="9815501at2"/>
<sequence>MATTSLSLGEHWEVFIRNEVSSGRYGSASEVVRDALRAMEERKSKLEALRTHLAQGAKQARAGEFVDDFSMDTLINDLDSET</sequence>
<evidence type="ECO:0000256" key="2">
    <source>
        <dbReference type="ARBA" id="ARBA00017940"/>
    </source>
</evidence>
<evidence type="ECO:0000313" key="5">
    <source>
        <dbReference type="EMBL" id="GEN29193.1"/>
    </source>
</evidence>
<comment type="caution">
    <text evidence="5">The sequence shown here is derived from an EMBL/GenBank/DDBJ whole genome shotgun (WGS) entry which is preliminary data.</text>
</comment>
<dbReference type="RefSeq" id="WP_146876100.1">
    <property type="nucleotide sequence ID" value="NZ_BJXV01000017.1"/>
</dbReference>
<evidence type="ECO:0000313" key="6">
    <source>
        <dbReference type="Proteomes" id="UP000321303"/>
    </source>
</evidence>
<dbReference type="InterPro" id="IPR038296">
    <property type="entry name" value="ParD_sf"/>
</dbReference>
<dbReference type="Proteomes" id="UP000321303">
    <property type="component" value="Unassembled WGS sequence"/>
</dbReference>
<organism evidence="5 6">
    <name type="scientific">Halovibrio variabilis</name>
    <dbReference type="NCBI Taxonomy" id="31910"/>
    <lineage>
        <taxon>Bacteria</taxon>
        <taxon>Pseudomonadati</taxon>
        <taxon>Pseudomonadota</taxon>
        <taxon>Gammaproteobacteria</taxon>
        <taxon>Oceanospirillales</taxon>
        <taxon>Halomonadaceae</taxon>
        <taxon>Halovibrio</taxon>
    </lineage>
</organism>
<dbReference type="InterPro" id="IPR022789">
    <property type="entry name" value="ParD"/>
</dbReference>
<dbReference type="NCBIfam" id="TIGR02606">
    <property type="entry name" value="antidote_CC2985"/>
    <property type="match status" value="1"/>
</dbReference>
<dbReference type="PANTHER" id="PTHR36582:SF2">
    <property type="entry name" value="ANTITOXIN PARD"/>
    <property type="match status" value="1"/>
</dbReference>
<dbReference type="AlphaFoldDB" id="A0A511UUJ4"/>
<evidence type="ECO:0000256" key="4">
    <source>
        <dbReference type="ARBA" id="ARBA00037106"/>
    </source>
</evidence>
<comment type="function">
    <text evidence="4">Antitoxin component of a type II toxin-antitoxin (TA) system. Neutralizes the effect of toxin ParE.</text>
</comment>
<dbReference type="Pfam" id="PF03693">
    <property type="entry name" value="ParD_antitoxin"/>
    <property type="match status" value="1"/>
</dbReference>
<dbReference type="SUPFAM" id="SSF47598">
    <property type="entry name" value="Ribbon-helix-helix"/>
    <property type="match status" value="1"/>
</dbReference>
<evidence type="ECO:0000256" key="1">
    <source>
        <dbReference type="ARBA" id="ARBA00008580"/>
    </source>
</evidence>
<dbReference type="CDD" id="cd22231">
    <property type="entry name" value="RHH_NikR_HicB-like"/>
    <property type="match status" value="1"/>
</dbReference>
<dbReference type="Gene3D" id="6.10.10.120">
    <property type="entry name" value="Antitoxin ParD1-like"/>
    <property type="match status" value="1"/>
</dbReference>
<dbReference type="GO" id="GO:0006355">
    <property type="term" value="P:regulation of DNA-templated transcription"/>
    <property type="evidence" value="ECO:0007669"/>
    <property type="project" value="InterPro"/>
</dbReference>
<keyword evidence="6" id="KW-1185">Reference proteome</keyword>
<evidence type="ECO:0000256" key="3">
    <source>
        <dbReference type="ARBA" id="ARBA00022649"/>
    </source>
</evidence>
<gene>
    <name evidence="5" type="primary">parD1</name>
    <name evidence="5" type="ORF">HVA01_28390</name>
</gene>
<name>A0A511UUJ4_9GAMM</name>
<accession>A0A511UUJ4</accession>
<dbReference type="PANTHER" id="PTHR36582">
    <property type="entry name" value="ANTITOXIN PARD"/>
    <property type="match status" value="1"/>
</dbReference>
<comment type="similarity">
    <text evidence="1">Belongs to the ParD antitoxin family.</text>
</comment>
<keyword evidence="3" id="KW-1277">Toxin-antitoxin system</keyword>
<dbReference type="EMBL" id="BJXV01000017">
    <property type="protein sequence ID" value="GEN29193.1"/>
    <property type="molecule type" value="Genomic_DNA"/>
</dbReference>
<protein>
    <recommendedName>
        <fullName evidence="2">Antitoxin ParD</fullName>
    </recommendedName>
</protein>
<proteinExistence type="inferred from homology"/>